<dbReference type="PROSITE" id="PS50158">
    <property type="entry name" value="ZF_CCHC"/>
    <property type="match status" value="2"/>
</dbReference>
<keyword evidence="1" id="KW-0863">Zinc-finger</keyword>
<protein>
    <recommendedName>
        <fullName evidence="8">Reverse transcriptase</fullName>
    </recommendedName>
</protein>
<evidence type="ECO:0000313" key="5">
    <source>
        <dbReference type="EMBL" id="KAJ8654753.1"/>
    </source>
</evidence>
<evidence type="ECO:0000313" key="6">
    <source>
        <dbReference type="EMBL" id="KAJ8654764.1"/>
    </source>
</evidence>
<dbReference type="Pfam" id="PF00078">
    <property type="entry name" value="RVT_1"/>
    <property type="match status" value="1"/>
</dbReference>
<name>A0AAD7UXM5_9FUNG</name>
<dbReference type="InterPro" id="IPR000477">
    <property type="entry name" value="RT_dom"/>
</dbReference>
<dbReference type="Proteomes" id="UP001234581">
    <property type="component" value="Unassembled WGS sequence"/>
</dbReference>
<dbReference type="GO" id="GO:0003676">
    <property type="term" value="F:nucleic acid binding"/>
    <property type="evidence" value="ECO:0007669"/>
    <property type="project" value="InterPro"/>
</dbReference>
<dbReference type="InterPro" id="IPR036875">
    <property type="entry name" value="Znf_CCHC_sf"/>
</dbReference>
<feature type="domain" description="CCHC-type" evidence="3">
    <location>
        <begin position="262"/>
        <end position="278"/>
    </location>
</feature>
<dbReference type="SUPFAM" id="SSF56672">
    <property type="entry name" value="DNA/RNA polymerases"/>
    <property type="match status" value="1"/>
</dbReference>
<dbReference type="InterPro" id="IPR036691">
    <property type="entry name" value="Endo/exonu/phosph_ase_sf"/>
</dbReference>
<keyword evidence="1" id="KW-0862">Zinc</keyword>
<dbReference type="Pfam" id="PF03372">
    <property type="entry name" value="Exo_endo_phos"/>
    <property type="match status" value="1"/>
</dbReference>
<dbReference type="InterPro" id="IPR043502">
    <property type="entry name" value="DNA/RNA_pol_sf"/>
</dbReference>
<evidence type="ECO:0008006" key="8">
    <source>
        <dbReference type="Google" id="ProtNLM"/>
    </source>
</evidence>
<evidence type="ECO:0000313" key="7">
    <source>
        <dbReference type="Proteomes" id="UP001234581"/>
    </source>
</evidence>
<gene>
    <name evidence="6" type="ORF">O0I10_009484</name>
    <name evidence="5" type="ORF">O0I10_009644</name>
</gene>
<organism evidence="6 7">
    <name type="scientific">Lichtheimia ornata</name>
    <dbReference type="NCBI Taxonomy" id="688661"/>
    <lineage>
        <taxon>Eukaryota</taxon>
        <taxon>Fungi</taxon>
        <taxon>Fungi incertae sedis</taxon>
        <taxon>Mucoromycota</taxon>
        <taxon>Mucoromycotina</taxon>
        <taxon>Mucoromycetes</taxon>
        <taxon>Mucorales</taxon>
        <taxon>Lichtheimiaceae</taxon>
        <taxon>Lichtheimia</taxon>
    </lineage>
</organism>
<dbReference type="CDD" id="cd01650">
    <property type="entry name" value="RT_nLTR_like"/>
    <property type="match status" value="1"/>
</dbReference>
<dbReference type="EMBL" id="JARTCD010000056">
    <property type="protein sequence ID" value="KAJ8654764.1"/>
    <property type="molecule type" value="Genomic_DNA"/>
</dbReference>
<dbReference type="InterPro" id="IPR026960">
    <property type="entry name" value="RVT-Znf"/>
</dbReference>
<feature type="domain" description="CCHC-type" evidence="3">
    <location>
        <begin position="243"/>
        <end position="258"/>
    </location>
</feature>
<dbReference type="SUPFAM" id="SSF57756">
    <property type="entry name" value="Retrovirus zinc finger-like domains"/>
    <property type="match status" value="1"/>
</dbReference>
<dbReference type="GO" id="GO:0003824">
    <property type="term" value="F:catalytic activity"/>
    <property type="evidence" value="ECO:0007669"/>
    <property type="project" value="InterPro"/>
</dbReference>
<feature type="domain" description="Reverse transcriptase" evidence="4">
    <location>
        <begin position="926"/>
        <end position="1241"/>
    </location>
</feature>
<dbReference type="Pfam" id="PF13966">
    <property type="entry name" value="zf-RVT"/>
    <property type="match status" value="1"/>
</dbReference>
<feature type="compositionally biased region" description="Polar residues" evidence="2">
    <location>
        <begin position="310"/>
        <end position="320"/>
    </location>
</feature>
<evidence type="ECO:0000256" key="2">
    <source>
        <dbReference type="SAM" id="MobiDB-lite"/>
    </source>
</evidence>
<dbReference type="PANTHER" id="PTHR31635:SF196">
    <property type="entry name" value="REVERSE TRANSCRIPTASE DOMAIN-CONTAINING PROTEIN-RELATED"/>
    <property type="match status" value="1"/>
</dbReference>
<keyword evidence="1" id="KW-0479">Metal-binding</keyword>
<evidence type="ECO:0000259" key="4">
    <source>
        <dbReference type="PROSITE" id="PS50878"/>
    </source>
</evidence>
<comment type="caution">
    <text evidence="6">The sequence shown here is derived from an EMBL/GenBank/DDBJ whole genome shotgun (WGS) entry which is preliminary data.</text>
</comment>
<sequence>MTNSDSMNWSQVAAKGAGLKVLTRARNLDAQSTLSSETLYEHPDYQDQQLARKAAAIVRQALTPNSVLFSFPPTTFTHRTEAYDAIAKDIGPLAAVRPLSLYSTHARGDLLIEAKFQSPDHAKLAINNGITVDGIVHKASPSVQGVEKPLIRVQLNLLHMATGDELKDGLLSSLRFYGKVYQIRQILCNGYFEGQLTITLDPSHGYEDEKGEIQDSQPLQRMLYLEKWDLFAPASFKGAAPICYYCRQAGHIRSTCPELAKRRCFGCGETGHTKRFCKIKVPQPQPAGTESETELLDRYLQDSCTDEAIENSSQEDTVNDTAMEEAKTSVEDQDASEEQDFERDMDVTEEEQVESTTEVRDPNTSILASKHAPYDKAINMKVDDPKEMLSISTVKETTRAKSEMIKRTLVKRPKSFHNDTMKISQAAIMKPVVPKPTNKLSSSAQSKTSTRRSFIHHLKSSSLDLDILCLQETSTLTHHDHLTTSQLDQFTRFMFPNCSSVITKHVAIICLRPSLSLESTLVSMDERVAVASVKDQHHHTVCRVINVYAPADQKVRQDFLCTFLSLPFVSEVNADPWVLLGDFNMNLHTRTVIQKPAVKPWYEWIMTHFDNCFPQGSSTFTRGDSRSTIDYIFGHHSIATRLAQATLHYMPPDWTDHSLLAVDLLPPRQDQGRGTWRFNPTLLTNDTFVKLLDETINLFFDPFNELTAPEGSSSPQAQWESLKIVLKCTAQQFSRGSTSRRKKQLTKLQEARQQALTIPSSPGLAVLENNIDSLIKENTQHAMLRSATRWHENGERNNKYFYQVIKTRQAQQTIQSLKSTTTGEVLFNTQEIIKEARSFYQHLYTPEEINTTAVDGLLSNIPPNVKLDTADRTQLMATPHTGEVMDILDHSPSGKSPGLDGIPFEVYKHLAGRSMRFRSLLLTIIQDACHGVFPQTWCSTRMVLLYKKGDPELLANWRPLSLINTDAKLFTKMLANRVNAVLPRLINPYQTGFMPHRLISDNGWLNQILMHNSRQSNTSKDQVAVLLDQEKAYDRVHPEYLRRTLIHFGFPDAFVSTLSHLFFNTQIHISINGWLGAPFEQGRGLRQGDPLSPLLFNLAFEPLLRTILSSPLTGVSLSPITTRRDQPSPTMVHDPDTTWDSTQQLDCISASFMSQPSPVKLLSYADDLEVFLSCPNEWPILLDILNQYGQASNARVNLSKTVVMPLSGQANSTWRTQASDYGAQWHDASSLDAVRYLGYPLYHTQTQLLNFLDGIKVKIARHANILKARNLSIRGSSLVANSLLLSRLWHVLRVIPAPESWLKEVKSIVQKFVLPFWPAPAWTTLCLPRRFGGIGLIDIEDQSLALHFIYVQRLCIPHRSSDFLSPWIIKYYQVLTGHASLLPWFLFPSSFTKYLAKDDNMAHLNKLIARLPSLDISPEWSGRWLLDLPLQNILPQEKDKPKLSSRYLLSDIVSWHPRKHCFIFHAHRLRPSLTTMVNKLHENRLDYAFATIQLNNHVTIKLYRTLLLTPPPQPYSPPTSLMPSLTHWNQQITSSKRCDIPALSLGQIRRIWHPNWKAMFQQPRPPEIVHPFSLCFSTAIWRQFWHLSLPNKSITVWWRILHDSVAYRTKLHRWEPSKYPSTECPICQAAPETLYHMIVDCPRKRPFWLDALQHYQLLGLLPSQDSLWHAFTQLRSTNGSPLPPSVLIRLGCILAVLWRHHWRCIIDDEPWISATAFNTLKSDILYQSFVPSD</sequence>
<dbReference type="SUPFAM" id="SSF56219">
    <property type="entry name" value="DNase I-like"/>
    <property type="match status" value="1"/>
</dbReference>
<evidence type="ECO:0000259" key="3">
    <source>
        <dbReference type="PROSITE" id="PS50158"/>
    </source>
</evidence>
<dbReference type="Gene3D" id="3.60.10.10">
    <property type="entry name" value="Endonuclease/exonuclease/phosphatase"/>
    <property type="match status" value="1"/>
</dbReference>
<evidence type="ECO:0000256" key="1">
    <source>
        <dbReference type="PROSITE-ProRule" id="PRU00047"/>
    </source>
</evidence>
<dbReference type="RefSeq" id="XP_058339678.1">
    <property type="nucleotide sequence ID" value="XM_058489476.1"/>
</dbReference>
<reference evidence="6 7" key="1">
    <citation type="submission" date="2023-03" db="EMBL/GenBank/DDBJ databases">
        <title>Genome sequence of Lichtheimia ornata CBS 291.66.</title>
        <authorList>
            <person name="Mohabir J.T."/>
            <person name="Shea T.P."/>
            <person name="Kurbessoian T."/>
            <person name="Berby B."/>
            <person name="Fontaine J."/>
            <person name="Livny J."/>
            <person name="Gnirke A."/>
            <person name="Stajich J.E."/>
            <person name="Cuomo C.A."/>
        </authorList>
    </citation>
    <scope>NUCLEOTIDE SEQUENCE [LARGE SCALE GENOMIC DNA]</scope>
    <source>
        <strain evidence="6">CBS 291.66</strain>
    </source>
</reference>
<dbReference type="GeneID" id="83216890"/>
<dbReference type="PROSITE" id="PS50878">
    <property type="entry name" value="RT_POL"/>
    <property type="match status" value="1"/>
</dbReference>
<dbReference type="InterPro" id="IPR001878">
    <property type="entry name" value="Znf_CCHC"/>
</dbReference>
<dbReference type="PANTHER" id="PTHR31635">
    <property type="entry name" value="REVERSE TRANSCRIPTASE DOMAIN-CONTAINING PROTEIN-RELATED"/>
    <property type="match status" value="1"/>
</dbReference>
<proteinExistence type="predicted"/>
<dbReference type="InterPro" id="IPR005135">
    <property type="entry name" value="Endo/exonuclease/phosphatase"/>
</dbReference>
<accession>A0AAD7UXM5</accession>
<feature type="region of interest" description="Disordered" evidence="2">
    <location>
        <begin position="309"/>
        <end position="363"/>
    </location>
</feature>
<keyword evidence="7" id="KW-1185">Reference proteome</keyword>
<dbReference type="Gene3D" id="4.10.60.10">
    <property type="entry name" value="Zinc finger, CCHC-type"/>
    <property type="match status" value="1"/>
</dbReference>
<feature type="compositionally biased region" description="Acidic residues" evidence="2">
    <location>
        <begin position="331"/>
        <end position="353"/>
    </location>
</feature>
<dbReference type="SMART" id="SM00343">
    <property type="entry name" value="ZnF_C2HC"/>
    <property type="match status" value="2"/>
</dbReference>
<dbReference type="GO" id="GO:0008270">
    <property type="term" value="F:zinc ion binding"/>
    <property type="evidence" value="ECO:0007669"/>
    <property type="project" value="UniProtKB-KW"/>
</dbReference>
<dbReference type="EMBL" id="JARTCD010000057">
    <property type="protein sequence ID" value="KAJ8654753.1"/>
    <property type="molecule type" value="Genomic_DNA"/>
</dbReference>